<dbReference type="SUPFAM" id="SSF57756">
    <property type="entry name" value="Retrovirus zinc finger-like domains"/>
    <property type="match status" value="1"/>
</dbReference>
<reference evidence="10 11" key="1">
    <citation type="submission" date="2013-11" db="EMBL/GenBank/DDBJ databases">
        <title>Draft genome of the bovine lungworm Dictyocaulus viviparus.</title>
        <authorList>
            <person name="Mitreva M."/>
        </authorList>
    </citation>
    <scope>NUCLEOTIDE SEQUENCE [LARGE SCALE GENOMIC DNA]</scope>
    <source>
        <strain evidence="10 11">HannoverDv2000</strain>
    </source>
</reference>
<proteinExistence type="predicted"/>
<dbReference type="STRING" id="29172.A0A0D8XS03"/>
<evidence type="ECO:0000256" key="6">
    <source>
        <dbReference type="PROSITE-ProRule" id="PRU00047"/>
    </source>
</evidence>
<protein>
    <submittedName>
        <fullName evidence="10">DWNN domain protein</fullName>
    </submittedName>
</protein>
<keyword evidence="3 6" id="KW-0863">Zinc-finger</keyword>
<feature type="domain" description="DWNN" evidence="9">
    <location>
        <begin position="4"/>
        <end position="75"/>
    </location>
</feature>
<feature type="domain" description="RING-type" evidence="7">
    <location>
        <begin position="250"/>
        <end position="288"/>
    </location>
</feature>
<dbReference type="AlphaFoldDB" id="A0A0D8XS03"/>
<dbReference type="Gene3D" id="3.30.40.10">
    <property type="entry name" value="Zinc/RING finger domain, C3HC4 (zinc finger)"/>
    <property type="match status" value="1"/>
</dbReference>
<dbReference type="GO" id="GO:0003676">
    <property type="term" value="F:nucleic acid binding"/>
    <property type="evidence" value="ECO:0007669"/>
    <property type="project" value="InterPro"/>
</dbReference>
<dbReference type="GO" id="GO:0019899">
    <property type="term" value="F:enzyme binding"/>
    <property type="evidence" value="ECO:0007669"/>
    <property type="project" value="UniProtKB-ARBA"/>
</dbReference>
<dbReference type="PROSITE" id="PS00518">
    <property type="entry name" value="ZF_RING_1"/>
    <property type="match status" value="1"/>
</dbReference>
<keyword evidence="4" id="KW-0862">Zinc</keyword>
<evidence type="ECO:0000259" key="9">
    <source>
        <dbReference type="PROSITE" id="PS51282"/>
    </source>
</evidence>
<reference evidence="11" key="2">
    <citation type="journal article" date="2016" name="Sci. Rep.">
        <title>Dictyocaulus viviparus genome, variome and transcriptome elucidate lungworm biology and support future intervention.</title>
        <authorList>
            <person name="McNulty S.N."/>
            <person name="Strube C."/>
            <person name="Rosa B.A."/>
            <person name="Martin J.C."/>
            <person name="Tyagi R."/>
            <person name="Choi Y.J."/>
            <person name="Wang Q."/>
            <person name="Hallsworth Pepin K."/>
            <person name="Zhang X."/>
            <person name="Ozersky P."/>
            <person name="Wilson R.K."/>
            <person name="Sternberg P.W."/>
            <person name="Gasser R.B."/>
            <person name="Mitreva M."/>
        </authorList>
    </citation>
    <scope>NUCLEOTIDE SEQUENCE [LARGE SCALE GENOMIC DNA]</scope>
    <source>
        <strain evidence="11">HannoverDv2000</strain>
    </source>
</reference>
<name>A0A0D8XS03_DICVI</name>
<dbReference type="SMART" id="SM00184">
    <property type="entry name" value="RING"/>
    <property type="match status" value="1"/>
</dbReference>
<evidence type="ECO:0000259" key="7">
    <source>
        <dbReference type="PROSITE" id="PS50089"/>
    </source>
</evidence>
<dbReference type="InterPro" id="IPR025829">
    <property type="entry name" value="Zn_knuckle_CX2CX3GHX4C"/>
</dbReference>
<dbReference type="InterPro" id="IPR036875">
    <property type="entry name" value="Znf_CCHC_sf"/>
</dbReference>
<evidence type="ECO:0000313" key="11">
    <source>
        <dbReference type="Proteomes" id="UP000053766"/>
    </source>
</evidence>
<dbReference type="GO" id="GO:0008270">
    <property type="term" value="F:zinc ion binding"/>
    <property type="evidence" value="ECO:0007669"/>
    <property type="project" value="UniProtKB-KW"/>
</dbReference>
<evidence type="ECO:0000313" key="10">
    <source>
        <dbReference type="EMBL" id="KJH47413.1"/>
    </source>
</evidence>
<dbReference type="Pfam" id="PF08783">
    <property type="entry name" value="DWNN"/>
    <property type="match status" value="1"/>
</dbReference>
<dbReference type="Gene3D" id="4.10.60.10">
    <property type="entry name" value="Zinc finger, CCHC-type"/>
    <property type="match status" value="1"/>
</dbReference>
<dbReference type="PANTHER" id="PTHR15439">
    <property type="entry name" value="RETINOBLASTOMA-BINDING PROTEIN 6"/>
    <property type="match status" value="1"/>
</dbReference>
<accession>A0A0D8XS03</accession>
<dbReference type="InterPro" id="IPR017907">
    <property type="entry name" value="Znf_RING_CS"/>
</dbReference>
<dbReference type="Gene3D" id="3.10.20.90">
    <property type="entry name" value="Phosphatidylinositol 3-kinase Catalytic Subunit, Chain A, domain 1"/>
    <property type="match status" value="1"/>
</dbReference>
<dbReference type="EMBL" id="KN716308">
    <property type="protein sequence ID" value="KJH47413.1"/>
    <property type="molecule type" value="Genomic_DNA"/>
</dbReference>
<gene>
    <name evidence="10" type="ORF">DICVIV_06488</name>
</gene>
<evidence type="ECO:0000256" key="2">
    <source>
        <dbReference type="ARBA" id="ARBA00022723"/>
    </source>
</evidence>
<dbReference type="OrthoDB" id="106784at2759"/>
<dbReference type="SMART" id="SM01180">
    <property type="entry name" value="DWNN"/>
    <property type="match status" value="1"/>
</dbReference>
<keyword evidence="2" id="KW-0479">Metal-binding</keyword>
<dbReference type="GO" id="GO:0006397">
    <property type="term" value="P:mRNA processing"/>
    <property type="evidence" value="ECO:0007669"/>
    <property type="project" value="InterPro"/>
</dbReference>
<dbReference type="Proteomes" id="UP000053766">
    <property type="component" value="Unassembled WGS sequence"/>
</dbReference>
<dbReference type="PROSITE" id="PS50158">
    <property type="entry name" value="ZF_CCHC"/>
    <property type="match status" value="1"/>
</dbReference>
<dbReference type="Pfam" id="PF13923">
    <property type="entry name" value="zf-C3HC4_2"/>
    <property type="match status" value="1"/>
</dbReference>
<evidence type="ECO:0000256" key="4">
    <source>
        <dbReference type="ARBA" id="ARBA00022833"/>
    </source>
</evidence>
<dbReference type="SUPFAM" id="SSF57850">
    <property type="entry name" value="RING/U-box"/>
    <property type="match status" value="1"/>
</dbReference>
<dbReference type="PROSITE" id="PS50089">
    <property type="entry name" value="ZF_RING_2"/>
    <property type="match status" value="1"/>
</dbReference>
<dbReference type="GO" id="GO:0005634">
    <property type="term" value="C:nucleus"/>
    <property type="evidence" value="ECO:0007669"/>
    <property type="project" value="UniProtKB-SubCell"/>
</dbReference>
<dbReference type="InterPro" id="IPR033489">
    <property type="entry name" value="RBBP6"/>
</dbReference>
<dbReference type="PROSITE" id="PS51282">
    <property type="entry name" value="DWNN"/>
    <property type="match status" value="1"/>
</dbReference>
<comment type="subcellular location">
    <subcellularLocation>
        <location evidence="1">Nucleus</location>
    </subcellularLocation>
</comment>
<evidence type="ECO:0000256" key="1">
    <source>
        <dbReference type="ARBA" id="ARBA00004123"/>
    </source>
</evidence>
<dbReference type="Pfam" id="PF13696">
    <property type="entry name" value="zf-CCHC_2"/>
    <property type="match status" value="1"/>
</dbReference>
<sequence>MSSIHYKFRATLEYKTLQFDGLHITGADLKKEICLKEGIKAEAFDLLLQNAHTKRSYTAEELIPRNSSIIVQRVPREDAEKLPKIQGVNTGIVVRNTTVETGMVAPAHMNPEDFEKLSEEDQIAHIKDVSTAKYHSSNFQKKTTSIMSGPPPPTYTCNRCYQPGHWYKNCPMVITIRAPMRLFVALATKRTTGIPSQELMETTPEDPLAMLHPSGKLVVPIMHWKARQHTKKATEEGPTIERVPPPELICPICSHLLKDAVLTTCCGHSFCADCISNKLMESPDRQCPGKNCEQKQLSVDSLVPNKTVRQAALAWSVGASGSGNQEYDQTRFRIGLQPTVSSASTPPLTLSATVSHSLTPTTSVLTHQTDSLHSQNSSTALTMAPPVSHSVC</sequence>
<dbReference type="GO" id="GO:0016567">
    <property type="term" value="P:protein ubiquitination"/>
    <property type="evidence" value="ECO:0007669"/>
    <property type="project" value="InterPro"/>
</dbReference>
<dbReference type="GO" id="GO:0061630">
    <property type="term" value="F:ubiquitin protein ligase activity"/>
    <property type="evidence" value="ECO:0007669"/>
    <property type="project" value="InterPro"/>
</dbReference>
<dbReference type="InterPro" id="IPR001878">
    <property type="entry name" value="Znf_CCHC"/>
</dbReference>
<dbReference type="InterPro" id="IPR014891">
    <property type="entry name" value="DWNN_domain"/>
</dbReference>
<feature type="domain" description="CCHC-type" evidence="8">
    <location>
        <begin position="157"/>
        <end position="171"/>
    </location>
</feature>
<keyword evidence="5" id="KW-0539">Nucleus</keyword>
<evidence type="ECO:0000256" key="5">
    <source>
        <dbReference type="ARBA" id="ARBA00023242"/>
    </source>
</evidence>
<dbReference type="InterPro" id="IPR013083">
    <property type="entry name" value="Znf_RING/FYVE/PHD"/>
</dbReference>
<keyword evidence="11" id="KW-1185">Reference proteome</keyword>
<evidence type="ECO:0000259" key="8">
    <source>
        <dbReference type="PROSITE" id="PS50158"/>
    </source>
</evidence>
<evidence type="ECO:0000256" key="3">
    <source>
        <dbReference type="ARBA" id="ARBA00022771"/>
    </source>
</evidence>
<dbReference type="CDD" id="cd16620">
    <property type="entry name" value="vRING-HC-C4C4_RBBP6"/>
    <property type="match status" value="1"/>
</dbReference>
<dbReference type="GO" id="GO:0005737">
    <property type="term" value="C:cytoplasm"/>
    <property type="evidence" value="ECO:0007669"/>
    <property type="project" value="UniProtKB-ARBA"/>
</dbReference>
<dbReference type="PANTHER" id="PTHR15439:SF0">
    <property type="entry name" value="CELL DIVISION CYCLE AND APOPTOSIS REGULATOR PROTEIN 1-RELATED"/>
    <property type="match status" value="1"/>
</dbReference>
<organism evidence="10 11">
    <name type="scientific">Dictyocaulus viviparus</name>
    <name type="common">Bovine lungworm</name>
    <dbReference type="NCBI Taxonomy" id="29172"/>
    <lineage>
        <taxon>Eukaryota</taxon>
        <taxon>Metazoa</taxon>
        <taxon>Ecdysozoa</taxon>
        <taxon>Nematoda</taxon>
        <taxon>Chromadorea</taxon>
        <taxon>Rhabditida</taxon>
        <taxon>Rhabditina</taxon>
        <taxon>Rhabditomorpha</taxon>
        <taxon>Strongyloidea</taxon>
        <taxon>Metastrongylidae</taxon>
        <taxon>Dictyocaulus</taxon>
    </lineage>
</organism>
<dbReference type="InterPro" id="IPR001841">
    <property type="entry name" value="Znf_RING"/>
</dbReference>
<dbReference type="GO" id="GO:0006511">
    <property type="term" value="P:ubiquitin-dependent protein catabolic process"/>
    <property type="evidence" value="ECO:0007669"/>
    <property type="project" value="TreeGrafter"/>
</dbReference>